<accession>A0A9P6JLZ6</accession>
<feature type="region of interest" description="Disordered" evidence="1">
    <location>
        <begin position="580"/>
        <end position="1054"/>
    </location>
</feature>
<feature type="compositionally biased region" description="Low complexity" evidence="1">
    <location>
        <begin position="781"/>
        <end position="813"/>
    </location>
</feature>
<feature type="compositionally biased region" description="Polar residues" evidence="1">
    <location>
        <begin position="870"/>
        <end position="898"/>
    </location>
</feature>
<keyword evidence="4" id="KW-1185">Reference proteome</keyword>
<feature type="region of interest" description="Disordered" evidence="1">
    <location>
        <begin position="1"/>
        <end position="170"/>
    </location>
</feature>
<feature type="region of interest" description="Disordered" evidence="1">
    <location>
        <begin position="1068"/>
        <end position="1087"/>
    </location>
</feature>
<feature type="compositionally biased region" description="Polar residues" evidence="1">
    <location>
        <begin position="1539"/>
        <end position="1553"/>
    </location>
</feature>
<feature type="region of interest" description="Disordered" evidence="1">
    <location>
        <begin position="1344"/>
        <end position="1433"/>
    </location>
</feature>
<feature type="domain" description="PH" evidence="2">
    <location>
        <begin position="189"/>
        <end position="313"/>
    </location>
</feature>
<feature type="compositionally biased region" description="Low complexity" evidence="1">
    <location>
        <begin position="689"/>
        <end position="700"/>
    </location>
</feature>
<dbReference type="OrthoDB" id="5563754at2759"/>
<feature type="compositionally biased region" description="Polar residues" evidence="1">
    <location>
        <begin position="935"/>
        <end position="948"/>
    </location>
</feature>
<feature type="compositionally biased region" description="Basic residues" evidence="1">
    <location>
        <begin position="1151"/>
        <end position="1162"/>
    </location>
</feature>
<feature type="compositionally biased region" description="Basic and acidic residues" evidence="1">
    <location>
        <begin position="1384"/>
        <end position="1393"/>
    </location>
</feature>
<feature type="compositionally biased region" description="Polar residues" evidence="1">
    <location>
        <begin position="1627"/>
        <end position="1653"/>
    </location>
</feature>
<dbReference type="InterPro" id="IPR001849">
    <property type="entry name" value="PH_domain"/>
</dbReference>
<organism evidence="3 4">
    <name type="scientific">Crepidotus variabilis</name>
    <dbReference type="NCBI Taxonomy" id="179855"/>
    <lineage>
        <taxon>Eukaryota</taxon>
        <taxon>Fungi</taxon>
        <taxon>Dikarya</taxon>
        <taxon>Basidiomycota</taxon>
        <taxon>Agaricomycotina</taxon>
        <taxon>Agaricomycetes</taxon>
        <taxon>Agaricomycetidae</taxon>
        <taxon>Agaricales</taxon>
        <taxon>Agaricineae</taxon>
        <taxon>Crepidotaceae</taxon>
        <taxon>Crepidotus</taxon>
    </lineage>
</organism>
<feature type="region of interest" description="Disordered" evidence="1">
    <location>
        <begin position="1100"/>
        <end position="1266"/>
    </location>
</feature>
<evidence type="ECO:0000313" key="4">
    <source>
        <dbReference type="Proteomes" id="UP000807306"/>
    </source>
</evidence>
<feature type="compositionally biased region" description="Polar residues" evidence="1">
    <location>
        <begin position="770"/>
        <end position="779"/>
    </location>
</feature>
<feature type="compositionally biased region" description="Basic and acidic residues" evidence="1">
    <location>
        <begin position="1131"/>
        <end position="1145"/>
    </location>
</feature>
<feature type="compositionally biased region" description="Pro residues" evidence="1">
    <location>
        <begin position="713"/>
        <end position="730"/>
    </location>
</feature>
<feature type="compositionally biased region" description="Polar residues" evidence="1">
    <location>
        <begin position="1197"/>
        <end position="1212"/>
    </location>
</feature>
<dbReference type="SUPFAM" id="SSF50729">
    <property type="entry name" value="PH domain-like"/>
    <property type="match status" value="1"/>
</dbReference>
<feature type="compositionally biased region" description="Low complexity" evidence="1">
    <location>
        <begin position="1596"/>
        <end position="1607"/>
    </location>
</feature>
<feature type="region of interest" description="Disordered" evidence="1">
    <location>
        <begin position="1589"/>
        <end position="1682"/>
    </location>
</feature>
<feature type="compositionally biased region" description="Basic and acidic residues" evidence="1">
    <location>
        <begin position="1400"/>
        <end position="1423"/>
    </location>
</feature>
<protein>
    <recommendedName>
        <fullName evidence="2">PH domain-containing protein</fullName>
    </recommendedName>
</protein>
<sequence length="1682" mass="178812">MTSYPQAASGATPWVANNGYVPPPRFQQLRAQELAGNNPNPSIPLNQPLQPQQPPLDVAQGLAADSRAQPPQMSHTRVHQRSMSVAANGVPGQAPGQPHPQNIPPGGQSFSGSGPPNFNQNQAPLLATPPPQSQPRPQPQSQQGSPKMGQRASPSHSQQSSTSQPPTAPALHPEIRSVVQLTIALAHKVYFSGPLVRRYERLPDGSKPHKDDGWTEVWAQLGGTTMSIWDMKEIQEASKQGKEVPPSYINVTDAFFQVLGSVTVPATATTPAKRYSNVLTLNNAGSNLYLFSCPTTPALLSWAAALRLASWEKSRLEEIYTAHLIRITLSARDVPTTLVRGRMEGWARVRIAGQTDWKRVWLSVQAGADLAAEPRRSHESPSGHHNTIKKNRVSALFSREPNSPGGAPLPAKPMVFMFSSPKPKDRKKPLVTLANLSQAFGVYPERPELISKSTLIKLEGTFGDEEMCGSLRTREGWALVMPELEASIGQAAEMLKWVVALHDSFELYGRPEAWTWDPRDPNSLMFGYPVGPQKESLFLERDVVEKMDPREERTSAIRSEMKKLLVQHMHPAVQVVQNRVPAQPTGDGPPMLPPIGAFNSRNDELPPLPPQGGPSSSGFQLPPLSFGPSTSSSSTTNTRQRPLTPITERSVDHARGQSTDRPIGLAASTSTGPSQNGSYGAAPQSPLGAQQPQATPSQSEPEPPSLLGGPISNSPPPTLPAKPASAPSPQPGAFEMSTVSSPKPPSVSSPLASPSHQKNSSVSSPSTASPKVQANSPWNRSGPSSPLGSNSPNIPVSAAATPSPPLSYTSLSAKAASPTPGQASPTFLTNGARTTSQVTQVTSVSNTTSTSPVVSDAGSPMALNGFAPITASSHQQPPVVNAVQPSSTPQQDEFSSEANAALFYMQQNEAKYQVPHTQPFVPPPPPPPPPPPSMHQGSYDTDRSSPNLSIAAPASVYSSNPYAGISGSVDSHIPFRHGTPGTPMSFQEQLNATPSANTVDRLSPTRSGLGRKPSGARAQTSTRVYKPEKISAPTLTEAQENMDSHQDYHGPTDTYDDAEVALSYLSLADPENPTSPPLPVGPSNVANQELPQGVLNVQPLNIHAPQPTNPSNPAERDSVPYKSSFAPSNKAAERKAKAQAQKDAHLAATHKPGRANGKRKSRIGGAWESSEEEEEEEEDEDEDVDSDGEVQNKGKGPQSNSSHQTLSSNGQQGRLVPMPSDALQDMTPPGSHLRPQRNLPQIPAGQRPGDDFQGGPRRTGSDQFTDAARRTYYDDGPQIRTQAEAPMPGAARQTMWSQVLDPGRPLNGPPGGQPTRETFVQLEPSETMTKAFTPQGLLSAGLHDKEERSARRQEELARETGGSLVNVPNKPPPPQTGLLGAVTAHERERKRDGGLGATLTEREREKRVAEERQRRFDDHHRQQLDQMQQGGSMYGGQFGYNPMMNPMMMGMMGMNPMMTGGGGMLPGGGGMMPGGGGMSPMITGGGMTPMNPMMSGFPGMMGGFNPQHMFAAQQAAQAYQQAMMAFSVAGSQVGGEASNGGSPPSQAPSNNMGANMGAMSPAMTGSMAGFDPRMSMFGMPMMGMGMGMPPMGGPMGSQMGSQIGGQMTPLGPQTTGMSNFDARASPGNHSPVNMNETLQPPNASQFSSRTNSPARRGSPLAAPSAETMDRGRPPHTVSPKGS</sequence>
<dbReference type="SMART" id="SM00233">
    <property type="entry name" value="PH"/>
    <property type="match status" value="1"/>
</dbReference>
<evidence type="ECO:0000313" key="3">
    <source>
        <dbReference type="EMBL" id="KAF9525646.1"/>
    </source>
</evidence>
<feature type="compositionally biased region" description="Low complexity" evidence="1">
    <location>
        <begin position="104"/>
        <end position="116"/>
    </location>
</feature>
<feature type="compositionally biased region" description="Low complexity" evidence="1">
    <location>
        <begin position="613"/>
        <end position="636"/>
    </location>
</feature>
<dbReference type="EMBL" id="MU157881">
    <property type="protein sequence ID" value="KAF9525646.1"/>
    <property type="molecule type" value="Genomic_DNA"/>
</dbReference>
<feature type="compositionally biased region" description="Pro residues" evidence="1">
    <location>
        <begin position="127"/>
        <end position="138"/>
    </location>
</feature>
<dbReference type="Pfam" id="PF25381">
    <property type="entry name" value="PH_26"/>
    <property type="match status" value="1"/>
</dbReference>
<comment type="caution">
    <text evidence="3">The sequence shown here is derived from an EMBL/GenBank/DDBJ whole genome shotgun (WGS) entry which is preliminary data.</text>
</comment>
<proteinExistence type="predicted"/>
<feature type="compositionally biased region" description="Low complexity" evidence="1">
    <location>
        <begin position="139"/>
        <end position="165"/>
    </location>
</feature>
<feature type="compositionally biased region" description="Low complexity" evidence="1">
    <location>
        <begin position="834"/>
        <end position="855"/>
    </location>
</feature>
<evidence type="ECO:0000259" key="2">
    <source>
        <dbReference type="SMART" id="SM00233"/>
    </source>
</evidence>
<feature type="compositionally biased region" description="Polar residues" evidence="1">
    <location>
        <begin position="667"/>
        <end position="678"/>
    </location>
</feature>
<dbReference type="Gene3D" id="2.30.29.30">
    <property type="entry name" value="Pleckstrin-homology domain (PH domain)/Phosphotyrosine-binding domain (PTB)"/>
    <property type="match status" value="1"/>
</dbReference>
<feature type="compositionally biased region" description="Low complexity" evidence="1">
    <location>
        <begin position="748"/>
        <end position="769"/>
    </location>
</feature>
<dbReference type="InterPro" id="IPR011993">
    <property type="entry name" value="PH-like_dom_sf"/>
</dbReference>
<feature type="compositionally biased region" description="Polar residues" evidence="1">
    <location>
        <begin position="982"/>
        <end position="1006"/>
    </location>
</feature>
<feature type="compositionally biased region" description="Low complexity" evidence="1">
    <location>
        <begin position="731"/>
        <end position="741"/>
    </location>
</feature>
<dbReference type="InterPro" id="IPR058155">
    <property type="entry name" value="Skg3/CAF120-like_PH"/>
</dbReference>
<name>A0A9P6JLZ6_9AGAR</name>
<feature type="compositionally biased region" description="Polar residues" evidence="1">
    <location>
        <begin position="819"/>
        <end position="833"/>
    </location>
</feature>
<feature type="compositionally biased region" description="Basic and acidic residues" evidence="1">
    <location>
        <begin position="1344"/>
        <end position="1358"/>
    </location>
</feature>
<feature type="compositionally biased region" description="Pro residues" evidence="1">
    <location>
        <begin position="920"/>
        <end position="933"/>
    </location>
</feature>
<feature type="region of interest" description="Disordered" evidence="1">
    <location>
        <begin position="1532"/>
        <end position="1558"/>
    </location>
</feature>
<evidence type="ECO:0000256" key="1">
    <source>
        <dbReference type="SAM" id="MobiDB-lite"/>
    </source>
</evidence>
<dbReference type="Proteomes" id="UP000807306">
    <property type="component" value="Unassembled WGS sequence"/>
</dbReference>
<reference evidence="3" key="1">
    <citation type="submission" date="2020-11" db="EMBL/GenBank/DDBJ databases">
        <authorList>
            <consortium name="DOE Joint Genome Institute"/>
            <person name="Ahrendt S."/>
            <person name="Riley R."/>
            <person name="Andreopoulos W."/>
            <person name="Labutti K."/>
            <person name="Pangilinan J."/>
            <person name="Ruiz-Duenas F.J."/>
            <person name="Barrasa J.M."/>
            <person name="Sanchez-Garcia M."/>
            <person name="Camarero S."/>
            <person name="Miyauchi S."/>
            <person name="Serrano A."/>
            <person name="Linde D."/>
            <person name="Babiker R."/>
            <person name="Drula E."/>
            <person name="Ayuso-Fernandez I."/>
            <person name="Pacheco R."/>
            <person name="Padilla G."/>
            <person name="Ferreira P."/>
            <person name="Barriuso J."/>
            <person name="Kellner H."/>
            <person name="Castanera R."/>
            <person name="Alfaro M."/>
            <person name="Ramirez L."/>
            <person name="Pisabarro A.G."/>
            <person name="Kuo A."/>
            <person name="Tritt A."/>
            <person name="Lipzen A."/>
            <person name="He G."/>
            <person name="Yan M."/>
            <person name="Ng V."/>
            <person name="Cullen D."/>
            <person name="Martin F."/>
            <person name="Rosso M.-N."/>
            <person name="Henrissat B."/>
            <person name="Hibbett D."/>
            <person name="Martinez A.T."/>
            <person name="Grigoriev I.V."/>
        </authorList>
    </citation>
    <scope>NUCLEOTIDE SEQUENCE</scope>
    <source>
        <strain evidence="3">CBS 506.95</strain>
    </source>
</reference>
<gene>
    <name evidence="3" type="ORF">CPB83DRAFT_859099</name>
</gene>
<feature type="compositionally biased region" description="Low complexity" evidence="1">
    <location>
        <begin position="37"/>
        <end position="50"/>
    </location>
</feature>
<feature type="compositionally biased region" description="Acidic residues" evidence="1">
    <location>
        <begin position="1169"/>
        <end position="1188"/>
    </location>
</feature>
<feature type="compositionally biased region" description="Polar residues" evidence="1">
    <location>
        <begin position="69"/>
        <end position="85"/>
    </location>
</feature>